<proteinExistence type="predicted"/>
<feature type="transmembrane region" description="Helical" evidence="1">
    <location>
        <begin position="6"/>
        <end position="24"/>
    </location>
</feature>
<gene>
    <name evidence="2" type="ORF">D477_001334</name>
</gene>
<dbReference type="EMBL" id="ANPE02000049">
    <property type="protein sequence ID" value="EMY36009.1"/>
    <property type="molecule type" value="Genomic_DNA"/>
</dbReference>
<dbReference type="Proteomes" id="UP000010729">
    <property type="component" value="Unassembled WGS sequence"/>
</dbReference>
<organism evidence="2 3">
    <name type="scientific">Arthrobacter crystallopoietes BAB-32</name>
    <dbReference type="NCBI Taxonomy" id="1246476"/>
    <lineage>
        <taxon>Bacteria</taxon>
        <taxon>Bacillati</taxon>
        <taxon>Actinomycetota</taxon>
        <taxon>Actinomycetes</taxon>
        <taxon>Micrococcales</taxon>
        <taxon>Micrococcaceae</taxon>
        <taxon>Crystallibacter</taxon>
    </lineage>
</organism>
<dbReference type="AlphaFoldDB" id="N1V7M4"/>
<reference evidence="2 3" key="1">
    <citation type="journal article" date="2013" name="Genome Announc.">
        <title>Draft Genome Sequence of Arthrobacter crystallopoietes Strain BAB-32, Revealing Genes for Bioremediation.</title>
        <authorList>
            <person name="Joshi M.N."/>
            <person name="Pandit A.S."/>
            <person name="Sharma A."/>
            <person name="Pandya R.V."/>
            <person name="Desai S.M."/>
            <person name="Saxena A.K."/>
            <person name="Bagatharia S.B."/>
        </authorList>
    </citation>
    <scope>NUCLEOTIDE SEQUENCE [LARGE SCALE GENOMIC DNA]</scope>
    <source>
        <strain evidence="2 3">BAB-32</strain>
    </source>
</reference>
<comment type="caution">
    <text evidence="2">The sequence shown here is derived from an EMBL/GenBank/DDBJ whole genome shotgun (WGS) entry which is preliminary data.</text>
</comment>
<keyword evidence="3" id="KW-1185">Reference proteome</keyword>
<protein>
    <submittedName>
        <fullName evidence="2">Uncharacterized protein</fullName>
    </submittedName>
</protein>
<keyword evidence="1" id="KW-1133">Transmembrane helix</keyword>
<keyword evidence="1" id="KW-0812">Transmembrane</keyword>
<name>N1V7M4_9MICC</name>
<dbReference type="RefSeq" id="WP_005266494.1">
    <property type="nucleotide sequence ID" value="NZ_ANPE02000049.1"/>
</dbReference>
<evidence type="ECO:0000256" key="1">
    <source>
        <dbReference type="SAM" id="Phobius"/>
    </source>
</evidence>
<dbReference type="OrthoDB" id="9860614at2"/>
<feature type="transmembrane region" description="Helical" evidence="1">
    <location>
        <begin position="86"/>
        <end position="105"/>
    </location>
</feature>
<feature type="transmembrane region" description="Helical" evidence="1">
    <location>
        <begin position="153"/>
        <end position="173"/>
    </location>
</feature>
<keyword evidence="1" id="KW-0472">Membrane</keyword>
<sequence>MNIELAPWPIVIVPAAVIALAVRVDAKLLGPYFALSELIPGFGNDLMVSDKMTRAAMIRRLAYPFLIGAGISVFGVSGLSLAAVGFLGAALLLWPIIFHGLPYGISKRSKMVWGLYLSLLISYGGLSLLGGYVIELMREAGEGNIGKYVSENFRDWIITAVVVTIFTAWGRGARNALNRQSRKGPREWDEAG</sequence>
<feature type="transmembrane region" description="Helical" evidence="1">
    <location>
        <begin position="112"/>
        <end position="133"/>
    </location>
</feature>
<feature type="transmembrane region" description="Helical" evidence="1">
    <location>
        <begin position="61"/>
        <end position="80"/>
    </location>
</feature>
<accession>N1V7M4</accession>
<evidence type="ECO:0000313" key="3">
    <source>
        <dbReference type="Proteomes" id="UP000010729"/>
    </source>
</evidence>
<evidence type="ECO:0000313" key="2">
    <source>
        <dbReference type="EMBL" id="EMY36009.1"/>
    </source>
</evidence>